<proteinExistence type="predicted"/>
<organism evidence="2">
    <name type="scientific">Culex pipiens</name>
    <name type="common">House mosquito</name>
    <dbReference type="NCBI Taxonomy" id="7175"/>
    <lineage>
        <taxon>Eukaryota</taxon>
        <taxon>Metazoa</taxon>
        <taxon>Ecdysozoa</taxon>
        <taxon>Arthropoda</taxon>
        <taxon>Hexapoda</taxon>
        <taxon>Insecta</taxon>
        <taxon>Pterygota</taxon>
        <taxon>Neoptera</taxon>
        <taxon>Endopterygota</taxon>
        <taxon>Diptera</taxon>
        <taxon>Nematocera</taxon>
        <taxon>Culicoidea</taxon>
        <taxon>Culicidae</taxon>
        <taxon>Culicinae</taxon>
        <taxon>Culicini</taxon>
        <taxon>Culex</taxon>
        <taxon>Culex</taxon>
    </lineage>
</organism>
<sequence length="105" mass="11574">MTTSTINNLSKGQPRSVWSNSIHHQPEGTLRSRDLTLLSCKQSKQSSTPLAKAYIHKHTTNLSLAPKTIGQTLVNTAQLRCESKSLNESIADCSTKINRKICLIV</sequence>
<accession>A0A8D8KDT1</accession>
<dbReference type="EMBL" id="HBUE01325928">
    <property type="protein sequence ID" value="CAG6590885.1"/>
    <property type="molecule type" value="Transcribed_RNA"/>
</dbReference>
<feature type="region of interest" description="Disordered" evidence="1">
    <location>
        <begin position="1"/>
        <end position="25"/>
    </location>
</feature>
<protein>
    <submittedName>
        <fullName evidence="2">(northern house mosquito) hypothetical protein</fullName>
    </submittedName>
</protein>
<feature type="compositionally biased region" description="Polar residues" evidence="1">
    <location>
        <begin position="1"/>
        <end position="23"/>
    </location>
</feature>
<dbReference type="EMBL" id="HBUE01219352">
    <property type="protein sequence ID" value="CAG6538869.1"/>
    <property type="molecule type" value="Transcribed_RNA"/>
</dbReference>
<evidence type="ECO:0000256" key="1">
    <source>
        <dbReference type="SAM" id="MobiDB-lite"/>
    </source>
</evidence>
<evidence type="ECO:0000313" key="2">
    <source>
        <dbReference type="EMBL" id="CAG6590885.1"/>
    </source>
</evidence>
<reference evidence="2" key="1">
    <citation type="submission" date="2021-05" db="EMBL/GenBank/DDBJ databases">
        <authorList>
            <person name="Alioto T."/>
            <person name="Alioto T."/>
            <person name="Gomez Garrido J."/>
        </authorList>
    </citation>
    <scope>NUCLEOTIDE SEQUENCE</scope>
</reference>
<name>A0A8D8KDT1_CULPI</name>
<dbReference type="AlphaFoldDB" id="A0A8D8KDT1"/>